<dbReference type="PROSITE" id="PS51257">
    <property type="entry name" value="PROKAR_LIPOPROTEIN"/>
    <property type="match status" value="1"/>
</dbReference>
<organism evidence="2 3">
    <name type="scientific">Polaribacter sejongensis</name>
    <dbReference type="NCBI Taxonomy" id="985043"/>
    <lineage>
        <taxon>Bacteria</taxon>
        <taxon>Pseudomonadati</taxon>
        <taxon>Bacteroidota</taxon>
        <taxon>Flavobacteriia</taxon>
        <taxon>Flavobacteriales</taxon>
        <taxon>Flavobacteriaceae</taxon>
    </lineage>
</organism>
<dbReference type="AlphaFoldDB" id="A0AAJ1QX32"/>
<name>A0AAJ1QX32_9FLAO</name>
<sequence>MKNFNLFAVLVSLTLVFTSCSFNETVLPEEQSTDLLKTHTIRRDVDGTYSLDYSLNANAATENVVDESTNTNYIYLYSAENKLSSKVTQDFTIDGNQLKIGFVDTNSSKKSQITIKDEDAKFFKTKNEDMLSEYSISGNEDGTYTLNFSVNNKVKVDFVFNEELNIYEVHLEEGKSDETTFSKVFDKIDGEALKIDFVNHIREDDNISAKSNGEDDGYVFTKERRPEVIII</sequence>
<dbReference type="EMBL" id="JAUFQH010000008">
    <property type="protein sequence ID" value="MDN3619680.1"/>
    <property type="molecule type" value="Genomic_DNA"/>
</dbReference>
<feature type="chain" id="PRO_5042511885" description="Lipoprotein" evidence="1">
    <location>
        <begin position="24"/>
        <end position="231"/>
    </location>
</feature>
<evidence type="ECO:0008006" key="4">
    <source>
        <dbReference type="Google" id="ProtNLM"/>
    </source>
</evidence>
<keyword evidence="1" id="KW-0732">Signal</keyword>
<evidence type="ECO:0000313" key="3">
    <source>
        <dbReference type="Proteomes" id="UP001228636"/>
    </source>
</evidence>
<dbReference type="Proteomes" id="UP001228636">
    <property type="component" value="Unassembled WGS sequence"/>
</dbReference>
<reference evidence="2 3" key="1">
    <citation type="journal article" date="2014" name="Int. J. Syst. Evol. Microbiol.">
        <title>Complete genome sequence of Corynebacterium casei LMG S-19264T (=DSM 44701T), isolated from a smear-ripened cheese.</title>
        <authorList>
            <consortium name="US DOE Joint Genome Institute (JGI-PGF)"/>
            <person name="Walter F."/>
            <person name="Albersmeier A."/>
            <person name="Kalinowski J."/>
            <person name="Ruckert C."/>
        </authorList>
    </citation>
    <scope>NUCLEOTIDE SEQUENCE [LARGE SCALE GENOMIC DNA]</scope>
    <source>
        <strain evidence="2 3">CECT 8670</strain>
    </source>
</reference>
<evidence type="ECO:0000313" key="2">
    <source>
        <dbReference type="EMBL" id="MDN3619680.1"/>
    </source>
</evidence>
<accession>A0AAJ1QX32</accession>
<dbReference type="RefSeq" id="WP_261972524.1">
    <property type="nucleotide sequence ID" value="NZ_CP103460.1"/>
</dbReference>
<comment type="caution">
    <text evidence="2">The sequence shown here is derived from an EMBL/GenBank/DDBJ whole genome shotgun (WGS) entry which is preliminary data.</text>
</comment>
<feature type="signal peptide" evidence="1">
    <location>
        <begin position="1"/>
        <end position="23"/>
    </location>
</feature>
<protein>
    <recommendedName>
        <fullName evidence="4">Lipoprotein</fullName>
    </recommendedName>
</protein>
<gene>
    <name evidence="2" type="ORF">QWY81_09470</name>
</gene>
<evidence type="ECO:0000256" key="1">
    <source>
        <dbReference type="SAM" id="SignalP"/>
    </source>
</evidence>
<proteinExistence type="predicted"/>